<dbReference type="STRING" id="596327.PORUE0001_0970"/>
<evidence type="ECO:0000313" key="3">
    <source>
        <dbReference type="Proteomes" id="UP000003303"/>
    </source>
</evidence>
<dbReference type="RefSeq" id="WP_007365109.1">
    <property type="nucleotide sequence ID" value="NZ_ACLR01000118.1"/>
</dbReference>
<dbReference type="Proteomes" id="UP000003303">
    <property type="component" value="Unassembled WGS sequence"/>
</dbReference>
<accession>C2MAV9</accession>
<evidence type="ECO:0008006" key="4">
    <source>
        <dbReference type="Google" id="ProtNLM"/>
    </source>
</evidence>
<feature type="signal peptide" evidence="1">
    <location>
        <begin position="1"/>
        <end position="20"/>
    </location>
</feature>
<name>C2MAV9_9PORP</name>
<dbReference type="OrthoDB" id="1013467at2"/>
<evidence type="ECO:0000313" key="2">
    <source>
        <dbReference type="EMBL" id="EEK17139.1"/>
    </source>
</evidence>
<evidence type="ECO:0000256" key="1">
    <source>
        <dbReference type="SAM" id="SignalP"/>
    </source>
</evidence>
<keyword evidence="3" id="KW-1185">Reference proteome</keyword>
<organism evidence="2 3">
    <name type="scientific">Porphyromonas uenonis 60-3</name>
    <dbReference type="NCBI Taxonomy" id="596327"/>
    <lineage>
        <taxon>Bacteria</taxon>
        <taxon>Pseudomonadati</taxon>
        <taxon>Bacteroidota</taxon>
        <taxon>Bacteroidia</taxon>
        <taxon>Bacteroidales</taxon>
        <taxon>Porphyromonadaceae</taxon>
        <taxon>Porphyromonas</taxon>
    </lineage>
</organism>
<comment type="caution">
    <text evidence="2">The sequence shown here is derived from an EMBL/GenBank/DDBJ whole genome shotgun (WGS) entry which is preliminary data.</text>
</comment>
<dbReference type="EMBL" id="ACLR01000118">
    <property type="protein sequence ID" value="EEK17139.1"/>
    <property type="molecule type" value="Genomic_DNA"/>
</dbReference>
<protein>
    <recommendedName>
        <fullName evidence="4">Lipocalin-like domain-containing protein</fullName>
    </recommendedName>
</protein>
<proteinExistence type="predicted"/>
<sequence length="268" mass="29489">MKKLILSTLLLLGVMTSVFAQEKYDLRLNLKKGQTFTYQVTANNPMTISMMGQQMEMKQTQTITYTYKVLDVKDGNYLMEININRVQATSSTTGEAMNMNVDTDSDDKDEMTNQLRKMVNQKVTQWVDAKLKPLGEPEGEAVDDLVKKGVITMAMVPAFFPAEPIAQGESFTVNSPLFSGEDASTKYEGVVTLVAVSDTDYTFRANGKTTANFEGLVIEGNAIDNIILDRKTGMIKNTFGTVSLRGSGNVQGAQTEISSNTITSIRLL</sequence>
<keyword evidence="1" id="KW-0732">Signal</keyword>
<reference evidence="2 3" key="1">
    <citation type="submission" date="2009-04" db="EMBL/GenBank/DDBJ databases">
        <authorList>
            <person name="Sebastian Y."/>
            <person name="Madupu R."/>
            <person name="Durkin A.S."/>
            <person name="Torralba M."/>
            <person name="Methe B."/>
            <person name="Sutton G.G."/>
            <person name="Strausberg R.L."/>
            <person name="Nelson K.E."/>
        </authorList>
    </citation>
    <scope>NUCLEOTIDE SEQUENCE [LARGE SCALE GENOMIC DNA]</scope>
    <source>
        <strain evidence="2 3">60-3</strain>
    </source>
</reference>
<feature type="chain" id="PRO_5002914813" description="Lipocalin-like domain-containing protein" evidence="1">
    <location>
        <begin position="21"/>
        <end position="268"/>
    </location>
</feature>
<dbReference type="AlphaFoldDB" id="C2MAV9"/>
<gene>
    <name evidence="2" type="ORF">PORUE0001_0970</name>
</gene>